<dbReference type="SUPFAM" id="SSF48264">
    <property type="entry name" value="Cytochrome P450"/>
    <property type="match status" value="1"/>
</dbReference>
<evidence type="ECO:0000256" key="1">
    <source>
        <dbReference type="ARBA" id="ARBA00001971"/>
    </source>
</evidence>
<comment type="subcellular location">
    <subcellularLocation>
        <location evidence="2">Membrane</location>
    </subcellularLocation>
</comment>
<evidence type="ECO:0000256" key="8">
    <source>
        <dbReference type="ARBA" id="ARBA00023002"/>
    </source>
</evidence>
<keyword evidence="7" id="KW-1133">Transmembrane helix</keyword>
<comment type="similarity">
    <text evidence="3">Belongs to the cytochrome P450 family.</text>
</comment>
<keyword evidence="4" id="KW-0349">Heme</keyword>
<accession>A0A194VTX5</accession>
<dbReference type="AlphaFoldDB" id="A0A194VTX5"/>
<evidence type="ECO:0000313" key="12">
    <source>
        <dbReference type="EMBL" id="KUI67260.1"/>
    </source>
</evidence>
<dbReference type="GO" id="GO:0020037">
    <property type="term" value="F:heme binding"/>
    <property type="evidence" value="ECO:0007669"/>
    <property type="project" value="InterPro"/>
</dbReference>
<dbReference type="InterPro" id="IPR001128">
    <property type="entry name" value="Cyt_P450"/>
</dbReference>
<evidence type="ECO:0000256" key="4">
    <source>
        <dbReference type="ARBA" id="ARBA00022617"/>
    </source>
</evidence>
<keyword evidence="11" id="KW-0472">Membrane</keyword>
<dbReference type="OrthoDB" id="6692864at2759"/>
<evidence type="ECO:0000256" key="9">
    <source>
        <dbReference type="ARBA" id="ARBA00023004"/>
    </source>
</evidence>
<dbReference type="InterPro" id="IPR050121">
    <property type="entry name" value="Cytochrome_P450_monoxygenase"/>
</dbReference>
<dbReference type="Gene3D" id="1.10.630.10">
    <property type="entry name" value="Cytochrome P450"/>
    <property type="match status" value="1"/>
</dbReference>
<evidence type="ECO:0000313" key="13">
    <source>
        <dbReference type="Proteomes" id="UP000078559"/>
    </source>
</evidence>
<keyword evidence="9" id="KW-0408">Iron</keyword>
<dbReference type="InterPro" id="IPR036396">
    <property type="entry name" value="Cyt_P450_sf"/>
</dbReference>
<dbReference type="Proteomes" id="UP000078559">
    <property type="component" value="Chromosome 3"/>
</dbReference>
<organism evidence="12 13">
    <name type="scientific">Cytospora mali</name>
    <name type="common">Apple Valsa canker fungus</name>
    <name type="synonym">Valsa mali</name>
    <dbReference type="NCBI Taxonomy" id="578113"/>
    <lineage>
        <taxon>Eukaryota</taxon>
        <taxon>Fungi</taxon>
        <taxon>Dikarya</taxon>
        <taxon>Ascomycota</taxon>
        <taxon>Pezizomycotina</taxon>
        <taxon>Sordariomycetes</taxon>
        <taxon>Sordariomycetidae</taxon>
        <taxon>Diaporthales</taxon>
        <taxon>Cytosporaceae</taxon>
        <taxon>Cytospora</taxon>
    </lineage>
</organism>
<name>A0A194VTX5_CYTMA</name>
<reference evidence="12" key="1">
    <citation type="submission" date="2014-12" db="EMBL/GenBank/DDBJ databases">
        <title>Genome Sequence of Valsa Canker Pathogens Uncovers a Specific Adaption of Colonization on Woody Bark.</title>
        <authorList>
            <person name="Yin Z."/>
            <person name="Liu H."/>
            <person name="Gao X."/>
            <person name="Li Z."/>
            <person name="Song N."/>
            <person name="Ke X."/>
            <person name="Dai Q."/>
            <person name="Wu Y."/>
            <person name="Sun Y."/>
            <person name="Xu J.-R."/>
            <person name="Kang Z.K."/>
            <person name="Wang L."/>
            <person name="Huang L."/>
        </authorList>
    </citation>
    <scope>NUCLEOTIDE SEQUENCE [LARGE SCALE GENOMIC DNA]</scope>
    <source>
        <strain evidence="12">03-8</strain>
    </source>
</reference>
<evidence type="ECO:0000256" key="11">
    <source>
        <dbReference type="ARBA" id="ARBA00023136"/>
    </source>
</evidence>
<dbReference type="PANTHER" id="PTHR24305:SF112">
    <property type="entry name" value="L-ORNITHINE-N5-MONOOXYGENASE (EUROFUNG)"/>
    <property type="match status" value="1"/>
</dbReference>
<dbReference type="PANTHER" id="PTHR24305">
    <property type="entry name" value="CYTOCHROME P450"/>
    <property type="match status" value="1"/>
</dbReference>
<dbReference type="GO" id="GO:0005506">
    <property type="term" value="F:iron ion binding"/>
    <property type="evidence" value="ECO:0007669"/>
    <property type="project" value="InterPro"/>
</dbReference>
<evidence type="ECO:0000256" key="10">
    <source>
        <dbReference type="ARBA" id="ARBA00023033"/>
    </source>
</evidence>
<evidence type="ECO:0000256" key="3">
    <source>
        <dbReference type="ARBA" id="ARBA00010617"/>
    </source>
</evidence>
<evidence type="ECO:0000256" key="7">
    <source>
        <dbReference type="ARBA" id="ARBA00022989"/>
    </source>
</evidence>
<dbReference type="GO" id="GO:0004497">
    <property type="term" value="F:monooxygenase activity"/>
    <property type="evidence" value="ECO:0007669"/>
    <property type="project" value="UniProtKB-KW"/>
</dbReference>
<dbReference type="EMBL" id="CM003100">
    <property type="protein sequence ID" value="KUI67260.1"/>
    <property type="molecule type" value="Genomic_DNA"/>
</dbReference>
<proteinExistence type="inferred from homology"/>
<evidence type="ECO:0000256" key="6">
    <source>
        <dbReference type="ARBA" id="ARBA00022723"/>
    </source>
</evidence>
<dbReference type="GO" id="GO:0016705">
    <property type="term" value="F:oxidoreductase activity, acting on paired donors, with incorporation or reduction of molecular oxygen"/>
    <property type="evidence" value="ECO:0007669"/>
    <property type="project" value="InterPro"/>
</dbReference>
<keyword evidence="13" id="KW-1185">Reference proteome</keyword>
<protein>
    <submittedName>
        <fullName evidence="12">Tryprostatin B 6-hydroxylase</fullName>
    </submittedName>
</protein>
<keyword evidence="8" id="KW-0560">Oxidoreductase</keyword>
<evidence type="ECO:0000256" key="2">
    <source>
        <dbReference type="ARBA" id="ARBA00004370"/>
    </source>
</evidence>
<dbReference type="GO" id="GO:0016020">
    <property type="term" value="C:membrane"/>
    <property type="evidence" value="ECO:0007669"/>
    <property type="project" value="UniProtKB-SubCell"/>
</dbReference>
<keyword evidence="10" id="KW-0503">Monooxygenase</keyword>
<keyword evidence="6" id="KW-0479">Metal-binding</keyword>
<comment type="cofactor">
    <cofactor evidence="1">
        <name>heme</name>
        <dbReference type="ChEBI" id="CHEBI:30413"/>
    </cofactor>
</comment>
<dbReference type="Pfam" id="PF00067">
    <property type="entry name" value="p450"/>
    <property type="match status" value="1"/>
</dbReference>
<sequence>MHEEYLQLAKTYGDFVRIAPNEVMTTDVDALVKVHGGASKCTKGMVYDNLHLSGIRNLDGIEDRASYKLRRQVWNKAFNTRCVESDWLTRVEELAAAGQAVDDSLFSLLISFDNMGRVGFSREFGLVTAGKESHYLELIEWLFGSIAVLGSSFGWPVPIRTDNPEDVMKYFIADRGSEDLKSFESIETLYSDSAALFIGATDTIDFALSTTFYYLAKYPDLRPRLRDGLKKIVTESGGFQHSDLPGVELMDAIINETMRMHSPIGANGSRFNPPEGMAIGDTLIPGDVGIYLPTPNCHHCEMYFKHAVEFIDRETASVAD</sequence>
<evidence type="ECO:0000256" key="5">
    <source>
        <dbReference type="ARBA" id="ARBA00022692"/>
    </source>
</evidence>
<gene>
    <name evidence="12" type="ORF">VM1G_02693</name>
</gene>
<keyword evidence="5" id="KW-0812">Transmembrane</keyword>